<accession>A0A1X7AQH9</accession>
<feature type="compositionally biased region" description="Low complexity" evidence="1">
    <location>
        <begin position="73"/>
        <end position="88"/>
    </location>
</feature>
<organism evidence="2 3">
    <name type="scientific">Parendozoicomonas haliclonae</name>
    <dbReference type="NCBI Taxonomy" id="1960125"/>
    <lineage>
        <taxon>Bacteria</taxon>
        <taxon>Pseudomonadati</taxon>
        <taxon>Pseudomonadota</taxon>
        <taxon>Gammaproteobacteria</taxon>
        <taxon>Oceanospirillales</taxon>
        <taxon>Endozoicomonadaceae</taxon>
        <taxon>Parendozoicomonas</taxon>
    </lineage>
</organism>
<dbReference type="AlphaFoldDB" id="A0A1X7AQH9"/>
<evidence type="ECO:0000313" key="2">
    <source>
        <dbReference type="EMBL" id="SMA50392.1"/>
    </source>
</evidence>
<dbReference type="Proteomes" id="UP000196573">
    <property type="component" value="Unassembled WGS sequence"/>
</dbReference>
<sequence length="249" mass="27153">MAATYPPRPVPNSQGFVPNGPYVPPSSQQASQPGHPHSSTRPVPPSKNIPGQPPVPGQQPSLSQRQTNPHNVSHPPSSQPSTQPKSIQEQVQDVVSEQYAVSTLDDALLCLQKPELAQQKGIIILVTLPNTNGRQVSVAPPEKGMSPEQLKPYMDAASTALSGMKSKYSVRKDDFYEGTYNQLKASYMQEVKKTPGAPDWDTFFANVKKNAHQFRCQLDDGSVVVFSQQTPKKPVPPSHPSVSLKQTKK</sequence>
<feature type="compositionally biased region" description="Polar residues" evidence="1">
    <location>
        <begin position="25"/>
        <end position="41"/>
    </location>
</feature>
<protein>
    <submittedName>
        <fullName evidence="2">Uncharacterized protein</fullName>
    </submittedName>
</protein>
<keyword evidence="3" id="KW-1185">Reference proteome</keyword>
<evidence type="ECO:0000256" key="1">
    <source>
        <dbReference type="SAM" id="MobiDB-lite"/>
    </source>
</evidence>
<feature type="compositionally biased region" description="Pro residues" evidence="1">
    <location>
        <begin position="42"/>
        <end position="57"/>
    </location>
</feature>
<feature type="compositionally biased region" description="Polar residues" evidence="1">
    <location>
        <begin position="61"/>
        <end position="71"/>
    </location>
</feature>
<feature type="compositionally biased region" description="Pro residues" evidence="1">
    <location>
        <begin position="1"/>
        <end position="10"/>
    </location>
</feature>
<name>A0A1X7AQH9_9GAMM</name>
<proteinExistence type="predicted"/>
<feature type="region of interest" description="Disordered" evidence="1">
    <location>
        <begin position="1"/>
        <end position="90"/>
    </location>
</feature>
<evidence type="ECO:0000313" key="3">
    <source>
        <dbReference type="Proteomes" id="UP000196573"/>
    </source>
</evidence>
<dbReference type="EMBL" id="FWPT01000012">
    <property type="protein sequence ID" value="SMA50392.1"/>
    <property type="molecule type" value="Genomic_DNA"/>
</dbReference>
<gene>
    <name evidence="2" type="ORF">EHSB41UT_04189</name>
</gene>
<feature type="region of interest" description="Disordered" evidence="1">
    <location>
        <begin position="228"/>
        <end position="249"/>
    </location>
</feature>
<reference evidence="2 3" key="1">
    <citation type="submission" date="2017-03" db="EMBL/GenBank/DDBJ databases">
        <authorList>
            <person name="Afonso C.L."/>
            <person name="Miller P.J."/>
            <person name="Scott M.A."/>
            <person name="Spackman E."/>
            <person name="Goraichik I."/>
            <person name="Dimitrov K.M."/>
            <person name="Suarez D.L."/>
            <person name="Swayne D.E."/>
        </authorList>
    </citation>
    <scope>NUCLEOTIDE SEQUENCE [LARGE SCALE GENOMIC DNA]</scope>
    <source>
        <strain evidence="2">SB41UT1</strain>
    </source>
</reference>